<dbReference type="Proteomes" id="UP001623232">
    <property type="component" value="Plasmid unnamed3"/>
</dbReference>
<dbReference type="Pfam" id="PF18863">
    <property type="entry name" value="AbiJ_NTD4"/>
    <property type="match status" value="1"/>
</dbReference>
<accession>A0ABZ2XZL3</accession>
<geneLocation type="plasmid" evidence="2 3">
    <name>unnamed3</name>
</geneLocation>
<dbReference type="InterPro" id="IPR049503">
    <property type="entry name" value="AbiJ_NTD4"/>
</dbReference>
<keyword evidence="3" id="KW-1185">Reference proteome</keyword>
<evidence type="ECO:0000259" key="1">
    <source>
        <dbReference type="Pfam" id="PF18863"/>
    </source>
</evidence>
<sequence>MFSKRHGFATPPAIRFRHDAPEGLRHAVIQAAYDHLSYEQIRTSICRTLYLAPDKGNWSEIPNIRDEVERIIQDVEWYRVYDAIEGLVSFIEGTYGYHATVEFADRINSVFVDTGAGWQLVAGDGIVMVSVSWPAPSQFSPDLRFRT</sequence>
<evidence type="ECO:0000313" key="3">
    <source>
        <dbReference type="Proteomes" id="UP001623232"/>
    </source>
</evidence>
<name>A0ABZ2XZL3_9RHOB</name>
<keyword evidence="2" id="KW-0614">Plasmid</keyword>
<feature type="domain" description="HEPN AbiJ-N-terminal" evidence="1">
    <location>
        <begin position="2"/>
        <end position="127"/>
    </location>
</feature>
<gene>
    <name evidence="2" type="ORF">QEZ52_22655</name>
</gene>
<proteinExistence type="predicted"/>
<dbReference type="RefSeq" id="WP_343211443.1">
    <property type="nucleotide sequence ID" value="NZ_CP123587.1"/>
</dbReference>
<protein>
    <recommendedName>
        <fullName evidence="1">HEPN AbiJ-N-terminal domain-containing protein</fullName>
    </recommendedName>
</protein>
<evidence type="ECO:0000313" key="2">
    <source>
        <dbReference type="EMBL" id="WZK91541.1"/>
    </source>
</evidence>
<dbReference type="EMBL" id="CP123587">
    <property type="protein sequence ID" value="WZK91541.1"/>
    <property type="molecule type" value="Genomic_DNA"/>
</dbReference>
<reference evidence="2 3" key="1">
    <citation type="submission" date="2023-04" db="EMBL/GenBank/DDBJ databases">
        <title>Complete genome sequence of Alisedimentitalea scapharcae.</title>
        <authorList>
            <person name="Rong J.-C."/>
            <person name="Yi M.-L."/>
            <person name="Zhao Q."/>
        </authorList>
    </citation>
    <scope>NUCLEOTIDE SEQUENCE [LARGE SCALE GENOMIC DNA]</scope>
    <source>
        <strain evidence="2 3">KCTC 42119</strain>
        <plasmid evidence="2 3">unnamed3</plasmid>
    </source>
</reference>
<organism evidence="2 3">
    <name type="scientific">Aliisedimentitalea scapharcae</name>
    <dbReference type="NCBI Taxonomy" id="1524259"/>
    <lineage>
        <taxon>Bacteria</taxon>
        <taxon>Pseudomonadati</taxon>
        <taxon>Pseudomonadota</taxon>
        <taxon>Alphaproteobacteria</taxon>
        <taxon>Rhodobacterales</taxon>
        <taxon>Roseobacteraceae</taxon>
        <taxon>Aliisedimentitalea</taxon>
    </lineage>
</organism>